<name>A0A8T8X191_ASPJA</name>
<keyword evidence="1" id="KW-0472">Membrane</keyword>
<organism evidence="2 3">
    <name type="scientific">Aspergillus japonicus CBS 114.51</name>
    <dbReference type="NCBI Taxonomy" id="1448312"/>
    <lineage>
        <taxon>Eukaryota</taxon>
        <taxon>Fungi</taxon>
        <taxon>Dikarya</taxon>
        <taxon>Ascomycota</taxon>
        <taxon>Pezizomycotina</taxon>
        <taxon>Eurotiomycetes</taxon>
        <taxon>Eurotiomycetidae</taxon>
        <taxon>Eurotiales</taxon>
        <taxon>Aspergillaceae</taxon>
        <taxon>Aspergillus</taxon>
        <taxon>Aspergillus subgen. Circumdati</taxon>
    </lineage>
</organism>
<evidence type="ECO:0000313" key="3">
    <source>
        <dbReference type="Proteomes" id="UP000249497"/>
    </source>
</evidence>
<evidence type="ECO:0000313" key="2">
    <source>
        <dbReference type="EMBL" id="RAH81670.1"/>
    </source>
</evidence>
<accession>A0A8T8X191</accession>
<feature type="non-terminal residue" evidence="2">
    <location>
        <position position="1"/>
    </location>
</feature>
<dbReference type="RefSeq" id="XP_025527564.1">
    <property type="nucleotide sequence ID" value="XM_025674455.1"/>
</dbReference>
<dbReference type="AlphaFoldDB" id="A0A8T8X191"/>
<dbReference type="GeneID" id="37178147"/>
<feature type="transmembrane region" description="Helical" evidence="1">
    <location>
        <begin position="6"/>
        <end position="27"/>
    </location>
</feature>
<gene>
    <name evidence="2" type="ORF">BO86DRAFT_410004</name>
</gene>
<keyword evidence="1" id="KW-1133">Transmembrane helix</keyword>
<proteinExistence type="predicted"/>
<reference evidence="2 3" key="1">
    <citation type="submission" date="2018-02" db="EMBL/GenBank/DDBJ databases">
        <title>The genomes of Aspergillus section Nigri reveals drivers in fungal speciation.</title>
        <authorList>
            <consortium name="DOE Joint Genome Institute"/>
            <person name="Vesth T.C."/>
            <person name="Nybo J."/>
            <person name="Theobald S."/>
            <person name="Brandl J."/>
            <person name="Frisvad J.C."/>
            <person name="Nielsen K.F."/>
            <person name="Lyhne E.K."/>
            <person name="Kogle M.E."/>
            <person name="Kuo A."/>
            <person name="Riley R."/>
            <person name="Clum A."/>
            <person name="Nolan M."/>
            <person name="Lipzen A."/>
            <person name="Salamov A."/>
            <person name="Henrissat B."/>
            <person name="Wiebenga A."/>
            <person name="De vries R.P."/>
            <person name="Grigoriev I.V."/>
            <person name="Mortensen U.H."/>
            <person name="Andersen M.R."/>
            <person name="Baker S.E."/>
        </authorList>
    </citation>
    <scope>NUCLEOTIDE SEQUENCE [LARGE SCALE GENOMIC DNA]</scope>
    <source>
        <strain evidence="2 3">CBS 114.51</strain>
    </source>
</reference>
<keyword evidence="3" id="KW-1185">Reference proteome</keyword>
<dbReference type="EMBL" id="KZ824794">
    <property type="protein sequence ID" value="RAH81670.1"/>
    <property type="molecule type" value="Genomic_DNA"/>
</dbReference>
<dbReference type="Proteomes" id="UP000249497">
    <property type="component" value="Unassembled WGS sequence"/>
</dbReference>
<evidence type="ECO:0000256" key="1">
    <source>
        <dbReference type="SAM" id="Phobius"/>
    </source>
</evidence>
<keyword evidence="1" id="KW-0812">Transmembrane</keyword>
<protein>
    <submittedName>
        <fullName evidence="2">Uncharacterized protein</fullName>
    </submittedName>
</protein>
<feature type="non-terminal residue" evidence="2">
    <location>
        <position position="85"/>
    </location>
</feature>
<sequence length="85" mass="9900">VLYCTAHSLAIHILVSSPILFLISFNLSETRDSHNVQDLVRLRVQRQQWQWLQLRHGDPAEHGVLHCSPERRRWCLHPATRTAAL</sequence>